<dbReference type="AlphaFoldDB" id="A0A6I6DDP7"/>
<feature type="transmembrane region" description="Helical" evidence="13">
    <location>
        <begin position="393"/>
        <end position="414"/>
    </location>
</feature>
<name>A0A6I6DDP7_9FIRM</name>
<comment type="similarity">
    <text evidence="2">Belongs to the TrkH potassium transport family.</text>
</comment>
<comment type="subcellular location">
    <subcellularLocation>
        <location evidence="1">Cell inner membrane</location>
        <topology evidence="1">Multi-pass membrane protein</topology>
    </subcellularLocation>
</comment>
<protein>
    <submittedName>
        <fullName evidence="14">Trk potassium uptake system protein TrkH</fullName>
    </submittedName>
</protein>
<evidence type="ECO:0000313" key="15">
    <source>
        <dbReference type="Proteomes" id="UP000426444"/>
    </source>
</evidence>
<sequence>MIRSTILINYVGKIVLIVGLAMLSSVIVSLIYKEDDALNLFIASVITIGVGLATSLLVKANSNITYREGFAIVAFGWIAASLFGTLPFVLTGYMPTYADALFETVSGFTTTGASVLSDIEALPYGLLFWRSLTQWLGGMGIMILFIAIITGLGVRAKQIYNAEIPGGTMADTISPRIRETAKILWKTYMVLSVILCVLLYSFGMNLFDALAHTFTTMPTGGFSTKNESIAAFSPAIQWIIIIFMFIGGVNFALHYFAFTSKSIQAYIMNAEFRLFCYIIIISGVLVVTSISSLGGDLEETIRNTLFQVISIGTTTGFATADYDIWPPLAKTVLLMLMFIGASSGSTTCNIKVGRYLILFKQVLVELKQMVHPKAIISLKMGQKTINQGLVRNVLVYFFMHMVFVISGAILLSILQINMSDSISAAISCMGNIGPGFGAVGPTENYSFIPDLGKYYLSFLMILGRLEIFPVLVLLLPHYWRE</sequence>
<dbReference type="InterPro" id="IPR004772">
    <property type="entry name" value="TrkH"/>
</dbReference>
<keyword evidence="6" id="KW-0633">Potassium transport</keyword>
<feature type="binding site" evidence="12">
    <location>
        <position position="111"/>
    </location>
    <ligand>
        <name>K(+)</name>
        <dbReference type="ChEBI" id="CHEBI:29103"/>
    </ligand>
</feature>
<dbReference type="PANTHER" id="PTHR32024">
    <property type="entry name" value="TRK SYSTEM POTASSIUM UPTAKE PROTEIN TRKG-RELATED"/>
    <property type="match status" value="1"/>
</dbReference>
<feature type="transmembrane region" description="Helical" evidence="13">
    <location>
        <begin position="183"/>
        <end position="202"/>
    </location>
</feature>
<evidence type="ECO:0000256" key="12">
    <source>
        <dbReference type="PIRSR" id="PIRSR006247-1"/>
    </source>
</evidence>
<keyword evidence="3" id="KW-0813">Transport</keyword>
<dbReference type="RefSeq" id="WP_156203236.1">
    <property type="nucleotide sequence ID" value="NZ_CP046457.1"/>
</dbReference>
<evidence type="ECO:0000256" key="5">
    <source>
        <dbReference type="ARBA" id="ARBA00022519"/>
    </source>
</evidence>
<feature type="transmembrane region" description="Helical" evidence="13">
    <location>
        <begin position="132"/>
        <end position="154"/>
    </location>
</feature>
<reference evidence="15" key="1">
    <citation type="journal article" date="2019" name="Microbiology">
        <title>Complete Genome Sequence of an Uncultured Bacterium of the Candidate Phylum Bipolaricaulota.</title>
        <authorList>
            <person name="Kadnikov V.V."/>
            <person name="Mardanov A.V."/>
            <person name="Beletsky A.V."/>
            <person name="Frank Y.A."/>
            <person name="Karnachuk O.V."/>
            <person name="Ravin N.V."/>
        </authorList>
    </citation>
    <scope>NUCLEOTIDE SEQUENCE [LARGE SCALE GENOMIC DNA]</scope>
</reference>
<keyword evidence="11 13" id="KW-0472">Membrane</keyword>
<dbReference type="GO" id="GO:0005886">
    <property type="term" value="C:plasma membrane"/>
    <property type="evidence" value="ECO:0007669"/>
    <property type="project" value="UniProtKB-SubCell"/>
</dbReference>
<dbReference type="PANTHER" id="PTHR32024:SF2">
    <property type="entry name" value="TRK SYSTEM POTASSIUM UPTAKE PROTEIN TRKG-RELATED"/>
    <property type="match status" value="1"/>
</dbReference>
<gene>
    <name evidence="14" type="ORF">SYNTR_0734</name>
</gene>
<evidence type="ECO:0000256" key="10">
    <source>
        <dbReference type="ARBA" id="ARBA00023065"/>
    </source>
</evidence>
<dbReference type="KEGG" id="salq:SYNTR_0734"/>
<dbReference type="EMBL" id="CP046457">
    <property type="protein sequence ID" value="QGT99327.1"/>
    <property type="molecule type" value="Genomic_DNA"/>
</dbReference>
<evidence type="ECO:0000313" key="14">
    <source>
        <dbReference type="EMBL" id="QGT99327.1"/>
    </source>
</evidence>
<feature type="transmembrane region" description="Helical" evidence="13">
    <location>
        <begin position="38"/>
        <end position="58"/>
    </location>
</feature>
<proteinExistence type="inferred from homology"/>
<feature type="transmembrane region" description="Helical" evidence="13">
    <location>
        <begin position="332"/>
        <end position="350"/>
    </location>
</feature>
<dbReference type="GO" id="GO:0046872">
    <property type="term" value="F:metal ion binding"/>
    <property type="evidence" value="ECO:0007669"/>
    <property type="project" value="UniProtKB-KW"/>
</dbReference>
<keyword evidence="12" id="KW-0479">Metal-binding</keyword>
<feature type="transmembrane region" description="Helical" evidence="13">
    <location>
        <begin position="70"/>
        <end position="90"/>
    </location>
</feature>
<feature type="transmembrane region" description="Helical" evidence="13">
    <location>
        <begin position="274"/>
        <end position="294"/>
    </location>
</feature>
<evidence type="ECO:0000256" key="4">
    <source>
        <dbReference type="ARBA" id="ARBA00022475"/>
    </source>
</evidence>
<feature type="transmembrane region" description="Helical" evidence="13">
    <location>
        <begin position="454"/>
        <end position="475"/>
    </location>
</feature>
<keyword evidence="9 13" id="KW-1133">Transmembrane helix</keyword>
<dbReference type="OrthoDB" id="9810952at2"/>
<evidence type="ECO:0000256" key="6">
    <source>
        <dbReference type="ARBA" id="ARBA00022538"/>
    </source>
</evidence>
<dbReference type="Proteomes" id="UP000426444">
    <property type="component" value="Chromosome"/>
</dbReference>
<dbReference type="Pfam" id="PF02386">
    <property type="entry name" value="TrkH"/>
    <property type="match status" value="1"/>
</dbReference>
<keyword evidence="5" id="KW-0997">Cell inner membrane</keyword>
<keyword evidence="10" id="KW-0406">Ion transport</keyword>
<feature type="binding site" evidence="12">
    <location>
        <position position="431"/>
    </location>
    <ligand>
        <name>K(+)</name>
        <dbReference type="ChEBI" id="CHEBI:29103"/>
    </ligand>
</feature>
<keyword evidence="4" id="KW-1003">Cell membrane</keyword>
<feature type="transmembrane region" description="Helical" evidence="13">
    <location>
        <begin position="7"/>
        <end position="32"/>
    </location>
</feature>
<dbReference type="PIRSF" id="PIRSF006247">
    <property type="entry name" value="TrkH"/>
    <property type="match status" value="1"/>
</dbReference>
<accession>A0A6I6DDP7</accession>
<feature type="binding site" evidence="12">
    <location>
        <position position="315"/>
    </location>
    <ligand>
        <name>K(+)</name>
        <dbReference type="ChEBI" id="CHEBI:29103"/>
    </ligand>
</feature>
<keyword evidence="7 13" id="KW-0812">Transmembrane</keyword>
<evidence type="ECO:0000256" key="8">
    <source>
        <dbReference type="ARBA" id="ARBA00022958"/>
    </source>
</evidence>
<keyword evidence="8 12" id="KW-0630">Potassium</keyword>
<evidence type="ECO:0000256" key="7">
    <source>
        <dbReference type="ARBA" id="ARBA00022692"/>
    </source>
</evidence>
<dbReference type="InterPro" id="IPR003445">
    <property type="entry name" value="Cat_transpt"/>
</dbReference>
<evidence type="ECO:0000256" key="13">
    <source>
        <dbReference type="SAM" id="Phobius"/>
    </source>
</evidence>
<evidence type="ECO:0000256" key="9">
    <source>
        <dbReference type="ARBA" id="ARBA00022989"/>
    </source>
</evidence>
<feature type="transmembrane region" description="Helical" evidence="13">
    <location>
        <begin position="235"/>
        <end position="253"/>
    </location>
</feature>
<feature type="binding site" evidence="12">
    <location>
        <position position="220"/>
    </location>
    <ligand>
        <name>K(+)</name>
        <dbReference type="ChEBI" id="CHEBI:29103"/>
    </ligand>
</feature>
<keyword evidence="15" id="KW-1185">Reference proteome</keyword>
<evidence type="ECO:0000256" key="2">
    <source>
        <dbReference type="ARBA" id="ARBA00009137"/>
    </source>
</evidence>
<organism evidence="14 15">
    <name type="scientific">Candidatus Syntrophocurvum alkaliphilum</name>
    <dbReference type="NCBI Taxonomy" id="2293317"/>
    <lineage>
        <taxon>Bacteria</taxon>
        <taxon>Bacillati</taxon>
        <taxon>Bacillota</taxon>
        <taxon>Clostridia</taxon>
        <taxon>Eubacteriales</taxon>
        <taxon>Syntrophomonadaceae</taxon>
        <taxon>Candidatus Syntrophocurvum</taxon>
    </lineage>
</organism>
<dbReference type="GO" id="GO:0015379">
    <property type="term" value="F:potassium:chloride symporter activity"/>
    <property type="evidence" value="ECO:0007669"/>
    <property type="project" value="InterPro"/>
</dbReference>
<feature type="binding site" evidence="12">
    <location>
        <position position="314"/>
    </location>
    <ligand>
        <name>K(+)</name>
        <dbReference type="ChEBI" id="CHEBI:29103"/>
    </ligand>
</feature>
<feature type="binding site" evidence="12">
    <location>
        <position position="110"/>
    </location>
    <ligand>
        <name>K(+)</name>
        <dbReference type="ChEBI" id="CHEBI:29103"/>
    </ligand>
</feature>
<evidence type="ECO:0000256" key="11">
    <source>
        <dbReference type="ARBA" id="ARBA00023136"/>
    </source>
</evidence>
<evidence type="ECO:0000256" key="3">
    <source>
        <dbReference type="ARBA" id="ARBA00022448"/>
    </source>
</evidence>
<evidence type="ECO:0000256" key="1">
    <source>
        <dbReference type="ARBA" id="ARBA00004429"/>
    </source>
</evidence>